<comment type="caution">
    <text evidence="2">The sequence shown here is derived from an EMBL/GenBank/DDBJ whole genome shotgun (WGS) entry which is preliminary data.</text>
</comment>
<reference evidence="2" key="1">
    <citation type="submission" date="2023-07" db="EMBL/GenBank/DDBJ databases">
        <title>Sorghum-associated microbial communities from plants grown in Nebraska, USA.</title>
        <authorList>
            <person name="Schachtman D."/>
        </authorList>
    </citation>
    <scope>NUCLEOTIDE SEQUENCE</scope>
    <source>
        <strain evidence="2">BE80</strain>
    </source>
</reference>
<name>A0AAP5LQS7_PAEAM</name>
<dbReference type="EMBL" id="JAVDTR010000014">
    <property type="protein sequence ID" value="MDR6726020.1"/>
    <property type="molecule type" value="Genomic_DNA"/>
</dbReference>
<gene>
    <name evidence="2" type="ORF">J2W91_004525</name>
</gene>
<feature type="compositionally biased region" description="Acidic residues" evidence="1">
    <location>
        <begin position="31"/>
        <end position="46"/>
    </location>
</feature>
<accession>A0AAP5LQS7</accession>
<evidence type="ECO:0000313" key="3">
    <source>
        <dbReference type="Proteomes" id="UP001254832"/>
    </source>
</evidence>
<evidence type="ECO:0000256" key="1">
    <source>
        <dbReference type="SAM" id="MobiDB-lite"/>
    </source>
</evidence>
<protein>
    <submittedName>
        <fullName evidence="2">Uncharacterized protein</fullName>
    </submittedName>
</protein>
<dbReference type="RefSeq" id="WP_056692947.1">
    <property type="nucleotide sequence ID" value="NZ_JAVDTR010000014.1"/>
</dbReference>
<proteinExistence type="predicted"/>
<feature type="region of interest" description="Disordered" evidence="1">
    <location>
        <begin position="31"/>
        <end position="50"/>
    </location>
</feature>
<sequence>MNQSNNDLTRKLLMNSNSRGVMDEVVPLEQLTEDTEVSDELTEGNEQEGSFWASSDFAREHEWQGQTETHAMFRRSYE</sequence>
<feature type="region of interest" description="Disordered" evidence="1">
    <location>
        <begin position="1"/>
        <end position="24"/>
    </location>
</feature>
<organism evidence="2 3">
    <name type="scientific">Paenibacillus amylolyticus</name>
    <dbReference type="NCBI Taxonomy" id="1451"/>
    <lineage>
        <taxon>Bacteria</taxon>
        <taxon>Bacillati</taxon>
        <taxon>Bacillota</taxon>
        <taxon>Bacilli</taxon>
        <taxon>Bacillales</taxon>
        <taxon>Paenibacillaceae</taxon>
        <taxon>Paenibacillus</taxon>
    </lineage>
</organism>
<dbReference type="Proteomes" id="UP001254832">
    <property type="component" value="Unassembled WGS sequence"/>
</dbReference>
<evidence type="ECO:0000313" key="2">
    <source>
        <dbReference type="EMBL" id="MDR6726020.1"/>
    </source>
</evidence>
<dbReference type="AlphaFoldDB" id="A0AAP5LQS7"/>